<organism evidence="2 4">
    <name type="scientific">Nitrosomonas communis</name>
    <dbReference type="NCBI Taxonomy" id="44574"/>
    <lineage>
        <taxon>Bacteria</taxon>
        <taxon>Pseudomonadati</taxon>
        <taxon>Pseudomonadota</taxon>
        <taxon>Betaproteobacteria</taxon>
        <taxon>Nitrosomonadales</taxon>
        <taxon>Nitrosomonadaceae</taxon>
        <taxon>Nitrosomonas</taxon>
    </lineage>
</organism>
<gene>
    <name evidence="2" type="ORF">AAW31_09565</name>
    <name evidence="3" type="ORF">BCL69_100845</name>
</gene>
<evidence type="ECO:0000313" key="2">
    <source>
        <dbReference type="EMBL" id="AKH38006.1"/>
    </source>
</evidence>
<keyword evidence="1" id="KW-0812">Transmembrane</keyword>
<evidence type="ECO:0000313" key="5">
    <source>
        <dbReference type="Proteomes" id="UP000324176"/>
    </source>
</evidence>
<sequence>MDRLTVERQLIQIRWQITRLNLIGKIGLGLFTLSVVFFWAAVLPQKENVLKLKEQAASMQQRTQAEAAVTTKLDDNQALQVFYNFFPSIDSSPYWIKELDRIANKHKVELSRSDYRLMQEQDSKLARYEMILPVHGSYPQIRAFIADMLETIPAIALVDIALKRENIKSGKLDARLSVNLYLHG</sequence>
<dbReference type="Gene3D" id="3.30.70.60">
    <property type="match status" value="1"/>
</dbReference>
<dbReference type="KEGG" id="nco:AAW31_09565"/>
<reference evidence="3 5" key="3">
    <citation type="submission" date="2019-07" db="EMBL/GenBank/DDBJ databases">
        <title>Active sludge and wastewater microbial communities from Klosterneuburg, Austria.</title>
        <authorList>
            <person name="Wagner M."/>
        </authorList>
    </citation>
    <scope>NUCLEOTIDE SEQUENCE [LARGE SCALE GENOMIC DNA]</scope>
    <source>
        <strain evidence="3 5">Nm2</strain>
    </source>
</reference>
<evidence type="ECO:0000313" key="4">
    <source>
        <dbReference type="Proteomes" id="UP000034156"/>
    </source>
</evidence>
<name>A0A0F7KEW5_9PROT</name>
<dbReference type="OrthoDB" id="9096701at2"/>
<dbReference type="Proteomes" id="UP000324176">
    <property type="component" value="Unassembled WGS sequence"/>
</dbReference>
<dbReference type="RefSeq" id="WP_046850073.1">
    <property type="nucleotide sequence ID" value="NZ_CP011451.1"/>
</dbReference>
<reference evidence="4" key="1">
    <citation type="submission" date="2015-05" db="EMBL/GenBank/DDBJ databases">
        <title>Draft genome of Nitrosomonas communis strain Nm2.</title>
        <authorList>
            <person name="Kozlowski J.A."/>
            <person name="Kits K.D."/>
            <person name="Stein L.Y."/>
        </authorList>
    </citation>
    <scope>NUCLEOTIDE SEQUENCE [LARGE SCALE GENOMIC DNA]</scope>
    <source>
        <strain evidence="4">Nm2</strain>
    </source>
</reference>
<dbReference type="AlphaFoldDB" id="A0A0F7KEW5"/>
<feature type="transmembrane region" description="Helical" evidence="1">
    <location>
        <begin position="20"/>
        <end position="42"/>
    </location>
</feature>
<protein>
    <submittedName>
        <fullName evidence="2">Membrane protein</fullName>
    </submittedName>
</protein>
<evidence type="ECO:0000313" key="3">
    <source>
        <dbReference type="EMBL" id="TYP91617.1"/>
    </source>
</evidence>
<reference evidence="2 4" key="2">
    <citation type="journal article" date="2016" name="Genome Announc.">
        <title>Genome Sequence of Nitrosomonas communis Strain Nm2, a Mesophilic Ammonia-Oxidizing Bacterium Isolated from Mediterranean Soil.</title>
        <authorList>
            <person name="Kozlowski J.A."/>
            <person name="Kits K.D."/>
            <person name="Stein L.Y."/>
        </authorList>
    </citation>
    <scope>NUCLEOTIDE SEQUENCE [LARGE SCALE GENOMIC DNA]</scope>
    <source>
        <strain evidence="2 4">Nm2</strain>
    </source>
</reference>
<dbReference type="PATRIC" id="fig|44574.3.peg.2330"/>
<keyword evidence="1" id="KW-0472">Membrane</keyword>
<dbReference type="Proteomes" id="UP000034156">
    <property type="component" value="Chromosome"/>
</dbReference>
<proteinExistence type="predicted"/>
<evidence type="ECO:0000256" key="1">
    <source>
        <dbReference type="SAM" id="Phobius"/>
    </source>
</evidence>
<dbReference type="EMBL" id="CP011451">
    <property type="protein sequence ID" value="AKH38006.1"/>
    <property type="molecule type" value="Genomic_DNA"/>
</dbReference>
<accession>A0A0F7KEW5</accession>
<dbReference type="InterPro" id="IPR014717">
    <property type="entry name" value="Transl_elong_EF1B/ribsomal_bS6"/>
</dbReference>
<dbReference type="EMBL" id="VNHT01000008">
    <property type="protein sequence ID" value="TYP91617.1"/>
    <property type="molecule type" value="Genomic_DNA"/>
</dbReference>
<keyword evidence="4" id="KW-1185">Reference proteome</keyword>
<keyword evidence="1" id="KW-1133">Transmembrane helix</keyword>